<protein>
    <recommendedName>
        <fullName evidence="4">Peptidyl-tRNA hydrolase</fullName>
    </recommendedName>
</protein>
<evidence type="ECO:0000259" key="6">
    <source>
        <dbReference type="Pfam" id="PF08245"/>
    </source>
</evidence>
<dbReference type="PANTHER" id="PTHR43024:SF1">
    <property type="entry name" value="UDP-N-ACETYLMURAMOYL-TRIPEPTIDE--D-ALANYL-D-ALANINE LIGASE"/>
    <property type="match status" value="1"/>
</dbReference>
<dbReference type="RefSeq" id="WP_163493954.1">
    <property type="nucleotide sequence ID" value="NZ_CP048711.1"/>
</dbReference>
<dbReference type="CDD" id="cd00462">
    <property type="entry name" value="PTH"/>
    <property type="match status" value="1"/>
</dbReference>
<reference evidence="7 8" key="1">
    <citation type="submission" date="2020-02" db="EMBL/GenBank/DDBJ databases">
        <title>Genome sequencing for Kineobactrum sp. M2.</title>
        <authorList>
            <person name="Park S.-J."/>
        </authorList>
    </citation>
    <scope>NUCLEOTIDE SEQUENCE [LARGE SCALE GENOMIC DNA]</scope>
    <source>
        <strain evidence="7 8">M2</strain>
    </source>
</reference>
<dbReference type="NCBIfam" id="TIGR00447">
    <property type="entry name" value="pth"/>
    <property type="match status" value="1"/>
</dbReference>
<dbReference type="SUPFAM" id="SSF53623">
    <property type="entry name" value="MurD-like peptide ligases, catalytic domain"/>
    <property type="match status" value="1"/>
</dbReference>
<keyword evidence="8" id="KW-1185">Reference proteome</keyword>
<dbReference type="InterPro" id="IPR013221">
    <property type="entry name" value="Mur_ligase_cen"/>
</dbReference>
<evidence type="ECO:0000259" key="5">
    <source>
        <dbReference type="Pfam" id="PF02875"/>
    </source>
</evidence>
<keyword evidence="1" id="KW-0436">Ligase</keyword>
<dbReference type="SUPFAM" id="SSF53178">
    <property type="entry name" value="Peptidyl-tRNA hydrolase-like"/>
    <property type="match status" value="1"/>
</dbReference>
<dbReference type="InterPro" id="IPR004101">
    <property type="entry name" value="Mur_ligase_C"/>
</dbReference>
<dbReference type="Gene3D" id="3.40.1190.10">
    <property type="entry name" value="Mur-like, catalytic domain"/>
    <property type="match status" value="1"/>
</dbReference>
<dbReference type="EMBL" id="CP048711">
    <property type="protein sequence ID" value="QIB64704.1"/>
    <property type="molecule type" value="Genomic_DNA"/>
</dbReference>
<dbReference type="InterPro" id="IPR051046">
    <property type="entry name" value="MurCDEF_CellWall_CoF430Synth"/>
</dbReference>
<evidence type="ECO:0000313" key="8">
    <source>
        <dbReference type="Proteomes" id="UP000477680"/>
    </source>
</evidence>
<dbReference type="InterPro" id="IPR036615">
    <property type="entry name" value="Mur_ligase_C_dom_sf"/>
</dbReference>
<evidence type="ECO:0000256" key="3">
    <source>
        <dbReference type="ARBA" id="ARBA00022840"/>
    </source>
</evidence>
<gene>
    <name evidence="7" type="ORF">G3T16_04170</name>
</gene>
<dbReference type="Pfam" id="PF01195">
    <property type="entry name" value="Pept_tRNA_hydro"/>
    <property type="match status" value="1"/>
</dbReference>
<dbReference type="Pfam" id="PF08245">
    <property type="entry name" value="Mur_ligase_M"/>
    <property type="match status" value="1"/>
</dbReference>
<dbReference type="GO" id="GO:0004045">
    <property type="term" value="F:peptidyl-tRNA hydrolase activity"/>
    <property type="evidence" value="ECO:0007669"/>
    <property type="project" value="InterPro"/>
</dbReference>
<dbReference type="InterPro" id="IPR001328">
    <property type="entry name" value="Pept_tRNA_hydro"/>
</dbReference>
<dbReference type="Pfam" id="PF02875">
    <property type="entry name" value="Mur_ligase_C"/>
    <property type="match status" value="1"/>
</dbReference>
<evidence type="ECO:0000313" key="7">
    <source>
        <dbReference type="EMBL" id="QIB64704.1"/>
    </source>
</evidence>
<evidence type="ECO:0000256" key="2">
    <source>
        <dbReference type="ARBA" id="ARBA00022741"/>
    </source>
</evidence>
<dbReference type="InterPro" id="IPR036565">
    <property type="entry name" value="Mur-like_cat_sf"/>
</dbReference>
<dbReference type="GO" id="GO:0016881">
    <property type="term" value="F:acid-amino acid ligase activity"/>
    <property type="evidence" value="ECO:0007669"/>
    <property type="project" value="InterPro"/>
</dbReference>
<name>A0A6C0U5I3_9GAMM</name>
<dbReference type="SUPFAM" id="SSF53244">
    <property type="entry name" value="MurD-like peptide ligases, peptide-binding domain"/>
    <property type="match status" value="1"/>
</dbReference>
<dbReference type="InterPro" id="IPR018171">
    <property type="entry name" value="Pept_tRNA_hydro_CS"/>
</dbReference>
<dbReference type="KEGG" id="kim:G3T16_04170"/>
<dbReference type="PROSITE" id="PS01196">
    <property type="entry name" value="PEPT_TRNA_HYDROL_2"/>
    <property type="match status" value="1"/>
</dbReference>
<sequence length="624" mass="68817">MRPETNLFPYFQMNTLGRKRRLVMDIIARLFIYSGAWIYRRLNPQITVIGITGSAGKTTTKDLCSIVLGEFGPCVNTPKSMNRRPAVARTVLKFRPKTRYSVLELSGTKPGHLDLLIQISRPNIAVVTIVGRDHYSAFKSVEAIAEEKSKLVARLPRNGVAVLNIDDPLVRKMGEQCRRHVIWIGRDANAALRLLDVHSRWPQPLTLTVQYQDQVFQIPTGLHGEHLALSVLATLGVGLAAGLSLPKVIEIIGKVEPTEGRMEIITDNAGVTFVRDDWKAPHWSIGAPFDFMTDATAARKIVIMGTISDSSESPSKRYPKVARQIREFADFAVFVGPDSSKALKARTGHEDESIQAFVTLQQAVLFLNTILQQGDLVLLKGTNTQDHLVRIVLNRITPISCWRQSCRLTSFCNDCSQLYLTSPADVSQSPAGVVGGAAPIAWHPESNLPTLIVGLGNSGAKYINTPHNLGYTVVEQLASTFDGTWETRPEGQTCSIDVRGAAVLVFKPDCAINQSGRAVRKLIDGHKQGFRQCIVVHDDMDLRLGEAKVQRKRGHSSHNGVRSIMASLGTEQFDRVRVGGRSAGDERRPIELVLAQFSEADESVLSKATQRAVQAIRNRCQEIT</sequence>
<organism evidence="7 8">
    <name type="scientific">Kineobactrum salinum</name>
    <dbReference type="NCBI Taxonomy" id="2708301"/>
    <lineage>
        <taxon>Bacteria</taxon>
        <taxon>Pseudomonadati</taxon>
        <taxon>Pseudomonadota</taxon>
        <taxon>Gammaproteobacteria</taxon>
        <taxon>Cellvibrionales</taxon>
        <taxon>Halieaceae</taxon>
        <taxon>Kineobactrum</taxon>
    </lineage>
</organism>
<dbReference type="Proteomes" id="UP000477680">
    <property type="component" value="Chromosome"/>
</dbReference>
<keyword evidence="7" id="KW-0378">Hydrolase</keyword>
<evidence type="ECO:0000256" key="1">
    <source>
        <dbReference type="ARBA" id="ARBA00022598"/>
    </source>
</evidence>
<accession>A0A6C0U5I3</accession>
<dbReference type="Gene3D" id="3.40.50.1470">
    <property type="entry name" value="Peptidyl-tRNA hydrolase"/>
    <property type="match status" value="1"/>
</dbReference>
<keyword evidence="2" id="KW-0547">Nucleotide-binding</keyword>
<dbReference type="PANTHER" id="PTHR43024">
    <property type="entry name" value="UDP-N-ACETYLMURAMOYL-TRIPEPTIDE--D-ALANYL-D-ALANINE LIGASE"/>
    <property type="match status" value="1"/>
</dbReference>
<feature type="domain" description="Mur ligase central" evidence="6">
    <location>
        <begin position="51"/>
        <end position="237"/>
    </location>
</feature>
<evidence type="ECO:0000256" key="4">
    <source>
        <dbReference type="ARBA" id="ARBA00050038"/>
    </source>
</evidence>
<feature type="domain" description="Mur ligase C-terminal" evidence="5">
    <location>
        <begin position="260"/>
        <end position="382"/>
    </location>
</feature>
<dbReference type="InterPro" id="IPR036416">
    <property type="entry name" value="Pept_tRNA_hydro_sf"/>
</dbReference>
<dbReference type="GO" id="GO:0005524">
    <property type="term" value="F:ATP binding"/>
    <property type="evidence" value="ECO:0007669"/>
    <property type="project" value="UniProtKB-KW"/>
</dbReference>
<keyword evidence="3" id="KW-0067">ATP-binding</keyword>
<dbReference type="AlphaFoldDB" id="A0A6C0U5I3"/>
<proteinExistence type="predicted"/>
<dbReference type="Gene3D" id="3.90.190.20">
    <property type="entry name" value="Mur ligase, C-terminal domain"/>
    <property type="match status" value="1"/>
</dbReference>